<dbReference type="KEGG" id="dmp:FAK_00950"/>
<organism evidence="2 3">
    <name type="scientific">Desulfoferula mesophila</name>
    <dbReference type="NCBI Taxonomy" id="3058419"/>
    <lineage>
        <taxon>Bacteria</taxon>
        <taxon>Pseudomonadati</taxon>
        <taxon>Thermodesulfobacteriota</taxon>
        <taxon>Desulfarculia</taxon>
        <taxon>Desulfarculales</taxon>
        <taxon>Desulfarculaceae</taxon>
        <taxon>Desulfoferula</taxon>
    </lineage>
</organism>
<evidence type="ECO:0000256" key="1">
    <source>
        <dbReference type="SAM" id="SignalP"/>
    </source>
</evidence>
<reference evidence="3" key="1">
    <citation type="journal article" date="2023" name="Arch. Microbiol.">
        <title>Desulfoferula mesophilus gen. nov. sp. nov., a mesophilic sulfate-reducing bacterium isolated from a brackish lake sediment.</title>
        <authorList>
            <person name="Watanabe T."/>
            <person name="Yabe T."/>
            <person name="Tsuji J.M."/>
            <person name="Fukui M."/>
        </authorList>
    </citation>
    <scope>NUCLEOTIDE SEQUENCE [LARGE SCALE GENOMIC DNA]</scope>
    <source>
        <strain evidence="3">12FAK</strain>
    </source>
</reference>
<feature type="signal peptide" evidence="1">
    <location>
        <begin position="1"/>
        <end position="25"/>
    </location>
</feature>
<dbReference type="RefSeq" id="WP_338604220.1">
    <property type="nucleotide sequence ID" value="NZ_AP028679.1"/>
</dbReference>
<gene>
    <name evidence="2" type="ORF">FAK_00950</name>
</gene>
<keyword evidence="1" id="KW-0732">Signal</keyword>
<evidence type="ECO:0008006" key="4">
    <source>
        <dbReference type="Google" id="ProtNLM"/>
    </source>
</evidence>
<keyword evidence="3" id="KW-1185">Reference proteome</keyword>
<dbReference type="EMBL" id="AP028679">
    <property type="protein sequence ID" value="BEQ13029.1"/>
    <property type="molecule type" value="Genomic_DNA"/>
</dbReference>
<feature type="chain" id="PRO_5043549515" description="Secreted protein" evidence="1">
    <location>
        <begin position="26"/>
        <end position="129"/>
    </location>
</feature>
<dbReference type="Proteomes" id="UP001366166">
    <property type="component" value="Chromosome"/>
</dbReference>
<protein>
    <recommendedName>
        <fullName evidence="4">Secreted protein</fullName>
    </recommendedName>
</protein>
<proteinExistence type="predicted"/>
<evidence type="ECO:0000313" key="2">
    <source>
        <dbReference type="EMBL" id="BEQ13029.1"/>
    </source>
</evidence>
<sequence>MKSLSLVFLCLALLLLAAASAQAFAVYNHVDQQVCAQQKVDVLVGSCDFIVPSDGDYNGEHGAGWTGRVVWFTSSYSCRGTDYFDIPDGGYARIHNDVVKIYKHDNTQVGDKNVDDCDCPNQDSGKKKP</sequence>
<name>A0AAU9EIB7_9BACT</name>
<accession>A0AAU9EIB7</accession>
<evidence type="ECO:0000313" key="3">
    <source>
        <dbReference type="Proteomes" id="UP001366166"/>
    </source>
</evidence>
<dbReference type="AlphaFoldDB" id="A0AAU9EIB7"/>